<dbReference type="Pfam" id="PF00005">
    <property type="entry name" value="ABC_tran"/>
    <property type="match status" value="1"/>
</dbReference>
<evidence type="ECO:0000259" key="5">
    <source>
        <dbReference type="Pfam" id="PF00005"/>
    </source>
</evidence>
<dbReference type="AlphaFoldDB" id="X1QUK6"/>
<reference evidence="6" key="1">
    <citation type="journal article" date="2014" name="Front. Microbiol.">
        <title>High frequency of phylogenetically diverse reductive dehalogenase-homologous genes in deep subseafloor sedimentary metagenomes.</title>
        <authorList>
            <person name="Kawai M."/>
            <person name="Futagami T."/>
            <person name="Toyoda A."/>
            <person name="Takaki Y."/>
            <person name="Nishi S."/>
            <person name="Hori S."/>
            <person name="Arai W."/>
            <person name="Tsubouchi T."/>
            <person name="Morono Y."/>
            <person name="Uchiyama I."/>
            <person name="Ito T."/>
            <person name="Fujiyama A."/>
            <person name="Inagaki F."/>
            <person name="Takami H."/>
        </authorList>
    </citation>
    <scope>NUCLEOTIDE SEQUENCE</scope>
    <source>
        <strain evidence="6">Expedition CK06-06</strain>
    </source>
</reference>
<dbReference type="PANTHER" id="PTHR42711">
    <property type="entry name" value="ABC TRANSPORTER ATP-BINDING PROTEIN"/>
    <property type="match status" value="1"/>
</dbReference>
<protein>
    <recommendedName>
        <fullName evidence="5">ABC transporter domain-containing protein</fullName>
    </recommendedName>
</protein>
<evidence type="ECO:0000256" key="2">
    <source>
        <dbReference type="ARBA" id="ARBA00022448"/>
    </source>
</evidence>
<organism evidence="6">
    <name type="scientific">marine sediment metagenome</name>
    <dbReference type="NCBI Taxonomy" id="412755"/>
    <lineage>
        <taxon>unclassified sequences</taxon>
        <taxon>metagenomes</taxon>
        <taxon>ecological metagenomes</taxon>
    </lineage>
</organism>
<feature type="domain" description="ABC transporter" evidence="5">
    <location>
        <begin position="34"/>
        <end position="110"/>
    </location>
</feature>
<keyword evidence="3" id="KW-0547">Nucleotide-binding</keyword>
<dbReference type="SUPFAM" id="SSF52540">
    <property type="entry name" value="P-loop containing nucleoside triphosphate hydrolases"/>
    <property type="match status" value="1"/>
</dbReference>
<gene>
    <name evidence="6" type="ORF">S12H4_03851</name>
</gene>
<dbReference type="InterPro" id="IPR003439">
    <property type="entry name" value="ABC_transporter-like_ATP-bd"/>
</dbReference>
<dbReference type="GO" id="GO:0005524">
    <property type="term" value="F:ATP binding"/>
    <property type="evidence" value="ECO:0007669"/>
    <property type="project" value="UniProtKB-KW"/>
</dbReference>
<keyword evidence="2" id="KW-0813">Transport</keyword>
<sequence>MTSHRMEPARVKDDTFAIQTYQLTKIFNSVVAVDGIELDIKKGELFALLGPNGAGKTTAINMLCCLLKPTSGTATVMGYDINHQSFKIKEIIGVSPQETAISEHLNAQENLNLIGKIH</sequence>
<dbReference type="GO" id="GO:0016887">
    <property type="term" value="F:ATP hydrolysis activity"/>
    <property type="evidence" value="ECO:0007669"/>
    <property type="project" value="InterPro"/>
</dbReference>
<name>X1QUK6_9ZZZZ</name>
<evidence type="ECO:0000256" key="1">
    <source>
        <dbReference type="ARBA" id="ARBA00005417"/>
    </source>
</evidence>
<comment type="caution">
    <text evidence="6">The sequence shown here is derived from an EMBL/GenBank/DDBJ whole genome shotgun (WGS) entry which is preliminary data.</text>
</comment>
<dbReference type="InterPro" id="IPR050763">
    <property type="entry name" value="ABC_transporter_ATP-binding"/>
</dbReference>
<dbReference type="PANTHER" id="PTHR42711:SF5">
    <property type="entry name" value="ABC TRANSPORTER ATP-BINDING PROTEIN NATA"/>
    <property type="match status" value="1"/>
</dbReference>
<proteinExistence type="inferred from homology"/>
<evidence type="ECO:0000256" key="3">
    <source>
        <dbReference type="ARBA" id="ARBA00022741"/>
    </source>
</evidence>
<dbReference type="InterPro" id="IPR027417">
    <property type="entry name" value="P-loop_NTPase"/>
</dbReference>
<evidence type="ECO:0000256" key="4">
    <source>
        <dbReference type="ARBA" id="ARBA00022840"/>
    </source>
</evidence>
<feature type="non-terminal residue" evidence="6">
    <location>
        <position position="118"/>
    </location>
</feature>
<evidence type="ECO:0000313" key="6">
    <source>
        <dbReference type="EMBL" id="GAI72267.1"/>
    </source>
</evidence>
<keyword evidence="4" id="KW-0067">ATP-binding</keyword>
<dbReference type="EMBL" id="BARW01001130">
    <property type="protein sequence ID" value="GAI72267.1"/>
    <property type="molecule type" value="Genomic_DNA"/>
</dbReference>
<dbReference type="Gene3D" id="3.40.50.300">
    <property type="entry name" value="P-loop containing nucleotide triphosphate hydrolases"/>
    <property type="match status" value="1"/>
</dbReference>
<accession>X1QUK6</accession>
<comment type="similarity">
    <text evidence="1">Belongs to the ABC transporter superfamily.</text>
</comment>